<dbReference type="InterPro" id="IPR049492">
    <property type="entry name" value="BD-FAE-like_dom"/>
</dbReference>
<reference evidence="4 5" key="1">
    <citation type="journal article" date="2015" name="G3 (Bethesda)">
        <title>Insights into Ongoing Evolution of the Hexachlorocyclohexane Catabolic Pathway from Comparative Genomics of Ten Sphingomonadaceae Strains.</title>
        <authorList>
            <person name="Pearce S.L."/>
            <person name="Oakeshott J.G."/>
            <person name="Pandey G."/>
        </authorList>
    </citation>
    <scope>NUCLEOTIDE SEQUENCE [LARGE SCALE GENOMIC DNA]</scope>
    <source>
        <strain evidence="4 5">LL02</strain>
    </source>
</reference>
<sequence length="399" mass="42753">MWIKRIFLFIGYTLIVVLTLAVAGCFLPALPVLGSLGPILISAFGSWIIILSLAASTFYFLRWRRLRAAVPVFMSMLAAIAAIGTVIVEAQQIAAARAHGVNIDLARTLWLGSVSHASALPVSVQYASDRGRPLKLAIYQPPAGPGKSRAPVLVYVHGGGWGGGTQHDKQPDMRWYADHGYLVISVQYTLSSQGRPTWDVAEPQVGCALNWVTANASRLGGDTGHLALLGESAGGNLVLNVAYRITAGSLRPSCPGQLPRIRAVVAPYPVLDAVRMYNNPDPVAGPFGRQMTVRYTGGTPARYPNRYAEVSSGTHIGDRTPPTLILPGLADHLLPAPIAFDFVARARAAGGDIEMIAYPFGEHSFDQMSGSIGNQFVRQATLKFLRRNGVSADPEPIAH</sequence>
<dbReference type="InterPro" id="IPR050300">
    <property type="entry name" value="GDXG_lipolytic_enzyme"/>
</dbReference>
<proteinExistence type="predicted"/>
<keyword evidence="2" id="KW-0812">Transmembrane</keyword>
<organism evidence="4 5">
    <name type="scientific">Novosphingobium barchaimii LL02</name>
    <dbReference type="NCBI Taxonomy" id="1114963"/>
    <lineage>
        <taxon>Bacteria</taxon>
        <taxon>Pseudomonadati</taxon>
        <taxon>Pseudomonadota</taxon>
        <taxon>Alphaproteobacteria</taxon>
        <taxon>Sphingomonadales</taxon>
        <taxon>Sphingomonadaceae</taxon>
        <taxon>Novosphingobium</taxon>
    </lineage>
</organism>
<gene>
    <name evidence="4" type="ORF">V474_03320</name>
</gene>
<dbReference type="InterPro" id="IPR029058">
    <property type="entry name" value="AB_hydrolase_fold"/>
</dbReference>
<dbReference type="Pfam" id="PF20434">
    <property type="entry name" value="BD-FAE"/>
    <property type="match status" value="1"/>
</dbReference>
<evidence type="ECO:0000256" key="2">
    <source>
        <dbReference type="SAM" id="Phobius"/>
    </source>
</evidence>
<dbReference type="PATRIC" id="fig|1114963.3.peg.4289"/>
<dbReference type="GO" id="GO:0016787">
    <property type="term" value="F:hydrolase activity"/>
    <property type="evidence" value="ECO:0007669"/>
    <property type="project" value="UniProtKB-KW"/>
</dbReference>
<name>A0A0J7XJ44_9SPHN</name>
<feature type="transmembrane region" description="Helical" evidence="2">
    <location>
        <begin position="7"/>
        <end position="30"/>
    </location>
</feature>
<accession>A0A0J7XJ44</accession>
<feature type="transmembrane region" description="Helical" evidence="2">
    <location>
        <begin position="36"/>
        <end position="61"/>
    </location>
</feature>
<keyword evidence="2" id="KW-0472">Membrane</keyword>
<keyword evidence="1" id="KW-0378">Hydrolase</keyword>
<dbReference type="PROSITE" id="PS51257">
    <property type="entry name" value="PROKAR_LIPOPROTEIN"/>
    <property type="match status" value="1"/>
</dbReference>
<feature type="domain" description="BD-FAE-like" evidence="3">
    <location>
        <begin position="137"/>
        <end position="336"/>
    </location>
</feature>
<evidence type="ECO:0000256" key="1">
    <source>
        <dbReference type="ARBA" id="ARBA00022801"/>
    </source>
</evidence>
<keyword evidence="5" id="KW-1185">Reference proteome</keyword>
<feature type="transmembrane region" description="Helical" evidence="2">
    <location>
        <begin position="68"/>
        <end position="88"/>
    </location>
</feature>
<evidence type="ECO:0000313" key="5">
    <source>
        <dbReference type="Proteomes" id="UP000052268"/>
    </source>
</evidence>
<keyword evidence="2" id="KW-1133">Transmembrane helix</keyword>
<comment type="caution">
    <text evidence="4">The sequence shown here is derived from an EMBL/GenBank/DDBJ whole genome shotgun (WGS) entry which is preliminary data.</text>
</comment>
<dbReference type="Proteomes" id="UP000052268">
    <property type="component" value="Unassembled WGS sequence"/>
</dbReference>
<evidence type="ECO:0000313" key="4">
    <source>
        <dbReference type="EMBL" id="KMS51674.1"/>
    </source>
</evidence>
<dbReference type="PANTHER" id="PTHR48081">
    <property type="entry name" value="AB HYDROLASE SUPERFAMILY PROTEIN C4A8.06C"/>
    <property type="match status" value="1"/>
</dbReference>
<dbReference type="EMBL" id="JACU01000011">
    <property type="protein sequence ID" value="KMS51674.1"/>
    <property type="molecule type" value="Genomic_DNA"/>
</dbReference>
<dbReference type="SUPFAM" id="SSF53474">
    <property type="entry name" value="alpha/beta-Hydrolases"/>
    <property type="match status" value="1"/>
</dbReference>
<dbReference type="Gene3D" id="3.40.50.1820">
    <property type="entry name" value="alpha/beta hydrolase"/>
    <property type="match status" value="1"/>
</dbReference>
<protein>
    <recommendedName>
        <fullName evidence="3">BD-FAE-like domain-containing protein</fullName>
    </recommendedName>
</protein>
<dbReference type="AlphaFoldDB" id="A0A0J7XJ44"/>
<evidence type="ECO:0000259" key="3">
    <source>
        <dbReference type="Pfam" id="PF20434"/>
    </source>
</evidence>